<proteinExistence type="predicted"/>
<evidence type="ECO:0000313" key="2">
    <source>
        <dbReference type="EMBL" id="SBT20769.1"/>
    </source>
</evidence>
<dbReference type="Proteomes" id="UP000092871">
    <property type="component" value="Unassembled WGS sequence"/>
</dbReference>
<evidence type="ECO:0000313" key="1">
    <source>
        <dbReference type="EMBL" id="SBT17931.1"/>
    </source>
</evidence>
<evidence type="ECO:0000313" key="4">
    <source>
        <dbReference type="Proteomes" id="UP000092871"/>
    </source>
</evidence>
<protein>
    <submittedName>
        <fullName evidence="1">Uncharacterized protein</fullName>
    </submittedName>
</protein>
<evidence type="ECO:0000313" key="3">
    <source>
        <dbReference type="Proteomes" id="UP000092840"/>
    </source>
</evidence>
<organism evidence="1 4">
    <name type="scientific">Marinomonas gallaica</name>
    <dbReference type="NCBI Taxonomy" id="1806667"/>
    <lineage>
        <taxon>Bacteria</taxon>
        <taxon>Pseudomonadati</taxon>
        <taxon>Pseudomonadota</taxon>
        <taxon>Gammaproteobacteria</taxon>
        <taxon>Oceanospirillales</taxon>
        <taxon>Oceanospirillaceae</taxon>
        <taxon>Marinomonas</taxon>
    </lineage>
</organism>
<dbReference type="AlphaFoldDB" id="A0A1C3JRR8"/>
<keyword evidence="3" id="KW-1185">Reference proteome</keyword>
<reference evidence="1 4" key="1">
    <citation type="submission" date="2016-06" db="EMBL/GenBank/DDBJ databases">
        <authorList>
            <person name="Kjaerup R.B."/>
            <person name="Dalgaard T.S."/>
            <person name="Juul-Madsen H.R."/>
        </authorList>
    </citation>
    <scope>NUCLEOTIDE SEQUENCE [LARGE SCALE GENOMIC DNA]</scope>
    <source>
        <strain evidence="1 4">CECT 5115</strain>
    </source>
</reference>
<reference evidence="2 3" key="2">
    <citation type="submission" date="2016-06" db="EMBL/GenBank/DDBJ databases">
        <authorList>
            <person name="Rodrigo-Torres L."/>
            <person name="Arahal D.R."/>
        </authorList>
    </citation>
    <scope>NUCLEOTIDE SEQUENCE [LARGE SCALE GENOMIC DNA]</scope>
    <source>
        <strain evidence="2 3">CECT 5116</strain>
    </source>
</reference>
<dbReference type="EMBL" id="FLRB01000008">
    <property type="protein sequence ID" value="SBT20769.1"/>
    <property type="molecule type" value="Genomic_DNA"/>
</dbReference>
<gene>
    <name evidence="1" type="ORF">MGA5115_02048</name>
    <name evidence="2" type="ORF">MGA5116_01356</name>
</gene>
<sequence length="563" mass="62100">MQDALSEVRAAQLAQPAPEIEAVDSFSLIRPKGDPYHLYQKTPELLEQAKALAERLDGPIHDANADHFFYQDSMRDFLQAGLLTDPDFLDLSESLSDEELGELAITVSAMRLPASANYTITNEADRSYQEKVAEFMDVLENSSFEDRAAILSQSAEYASQVDTEAVANFRKNVYSQTPSDVKFSPYPRETSANPLHNYITAVLATDDPAALTEQLGQLPPDAETGLLSVYGLDPSLGDRLSQLAGPDGQNLPNSLLSALGSMADAVKLSPLTSHAVGKFGFAWYGEEALLKDNEQSQGRDFALDSVSSMIDMIETFDFSDEQLNTMGSELNGLSNTEKRAYIEITTLGLEDMLHSKVADSFNKKNLDEAIEVVSELRTNQKVLSLVNGARYHDVTLIERPDIERGSFLVALEGAAVFQNLDSAVKQSRPLIGADTDKVNMVNGHSEIGHESENLYSAKSLDLYKDDVSNLVSTLVAFESMRKDSTAKDKLSLNAFSDHLDDMHSGIRDETLNRVKQALDTNVIRNKATENTQFAFLSNLIQEMAFETKRDFKDDITPAMDNFV</sequence>
<accession>A0A1C3JRR8</accession>
<name>A0A1C3JRR8_9GAMM</name>
<dbReference type="RefSeq" id="WP_139084528.1">
    <property type="nucleotide sequence ID" value="NZ_FLRA01000014.1"/>
</dbReference>
<dbReference type="Proteomes" id="UP000092840">
    <property type="component" value="Unassembled WGS sequence"/>
</dbReference>
<dbReference type="EMBL" id="FLRA01000014">
    <property type="protein sequence ID" value="SBT17931.1"/>
    <property type="molecule type" value="Genomic_DNA"/>
</dbReference>